<accession>A0ABQ3CPY6</accession>
<dbReference type="Proteomes" id="UP000653644">
    <property type="component" value="Unassembled WGS sequence"/>
</dbReference>
<feature type="compositionally biased region" description="Low complexity" evidence="1">
    <location>
        <begin position="7"/>
        <end position="20"/>
    </location>
</feature>
<organism evidence="2 3">
    <name type="scientific">Streptomyces canarius</name>
    <dbReference type="NCBI Taxonomy" id="285453"/>
    <lineage>
        <taxon>Bacteria</taxon>
        <taxon>Bacillati</taxon>
        <taxon>Actinomycetota</taxon>
        <taxon>Actinomycetes</taxon>
        <taxon>Kitasatosporales</taxon>
        <taxon>Streptomycetaceae</taxon>
        <taxon>Streptomyces</taxon>
    </lineage>
</organism>
<dbReference type="RefSeq" id="WP_229917287.1">
    <property type="nucleotide sequence ID" value="NZ_BMVN01000015.1"/>
</dbReference>
<evidence type="ECO:0000256" key="1">
    <source>
        <dbReference type="SAM" id="MobiDB-lite"/>
    </source>
</evidence>
<comment type="caution">
    <text evidence="2">The sequence shown here is derived from an EMBL/GenBank/DDBJ whole genome shotgun (WGS) entry which is preliminary data.</text>
</comment>
<feature type="region of interest" description="Disordered" evidence="1">
    <location>
        <begin position="1"/>
        <end position="24"/>
    </location>
</feature>
<dbReference type="Pfam" id="PF07388">
    <property type="entry name" value="A-2_8-polyST"/>
    <property type="match status" value="1"/>
</dbReference>
<dbReference type="InterPro" id="IPR010866">
    <property type="entry name" value="A-2_8-polyST"/>
</dbReference>
<name>A0ABQ3CPY6_9ACTN</name>
<evidence type="ECO:0008006" key="4">
    <source>
        <dbReference type="Google" id="ProtNLM"/>
    </source>
</evidence>
<gene>
    <name evidence="2" type="ORF">GCM10010345_45340</name>
</gene>
<protein>
    <recommendedName>
        <fullName evidence="4">Capsule polysaccharide biosynthesis protein</fullName>
    </recommendedName>
</protein>
<sequence length="471" mass="51254">MSGTHHTAPGEGTPAGPTAGVSRPGTTQIFFSATQYAAATVTAALRAGLFGPRGEHRRILVVSNTAAVPEVGTPLDRMAGFERLRPEFDEVRSWNEFISPHHPAGWSPRGQDLLLWEKAVRLAWNLGDEPVEIACESIQANPSRAVADIFADSPIHVYADGLMSYGPTRNRIPHGMSSRIARVLHLDLIPGLRPMLLSEYGVQPEAVPNEAIVDVLAQIGEEGAGLLAERLPAEDRPTAVLLGQYLSAIDLITQDEEEELHVRMLRAAARAGHRDVLFKPHPSAPAVYNTSLEAAAAELGVRLTVLSEPVLAETVFARLKPDLVIGCFSTALMTAAAFYGIPVARVGTELLLDRITPYENSNRVPLTIIDAALPDAERDEIGTPLALDSLSGELGALVRTVGYCMQSRKHPDLREEAAAWLTAHLADHPQYFKKRRLTMLRLPGGSPVRAEALRRHPAVRKAVRQIRARQR</sequence>
<evidence type="ECO:0000313" key="3">
    <source>
        <dbReference type="Proteomes" id="UP000653644"/>
    </source>
</evidence>
<keyword evidence="3" id="KW-1185">Reference proteome</keyword>
<reference evidence="3" key="1">
    <citation type="journal article" date="2019" name="Int. J. Syst. Evol. Microbiol.">
        <title>The Global Catalogue of Microorganisms (GCM) 10K type strain sequencing project: providing services to taxonomists for standard genome sequencing and annotation.</title>
        <authorList>
            <consortium name="The Broad Institute Genomics Platform"/>
            <consortium name="The Broad Institute Genome Sequencing Center for Infectious Disease"/>
            <person name="Wu L."/>
            <person name="Ma J."/>
        </authorList>
    </citation>
    <scope>NUCLEOTIDE SEQUENCE [LARGE SCALE GENOMIC DNA]</scope>
    <source>
        <strain evidence="3">JCM 4733</strain>
    </source>
</reference>
<dbReference type="EMBL" id="BMVN01000015">
    <property type="protein sequence ID" value="GHA35585.1"/>
    <property type="molecule type" value="Genomic_DNA"/>
</dbReference>
<evidence type="ECO:0000313" key="2">
    <source>
        <dbReference type="EMBL" id="GHA35585.1"/>
    </source>
</evidence>
<proteinExistence type="predicted"/>